<keyword evidence="1" id="KW-1133">Transmembrane helix</keyword>
<feature type="transmembrane region" description="Helical" evidence="1">
    <location>
        <begin position="191"/>
        <end position="212"/>
    </location>
</feature>
<dbReference type="AlphaFoldDB" id="A0A7Y7YDY2"/>
<evidence type="ECO:0000256" key="1">
    <source>
        <dbReference type="SAM" id="Phobius"/>
    </source>
</evidence>
<comment type="caution">
    <text evidence="2">The sequence shown here is derived from an EMBL/GenBank/DDBJ whole genome shotgun (WGS) entry which is preliminary data.</text>
</comment>
<dbReference type="RefSeq" id="WP_177059767.1">
    <property type="nucleotide sequence ID" value="NZ_JACAPS010000027.1"/>
</dbReference>
<organism evidence="2 3">
    <name type="scientific">Pseudomonas gingeri</name>
    <dbReference type="NCBI Taxonomy" id="117681"/>
    <lineage>
        <taxon>Bacteria</taxon>
        <taxon>Pseudomonadati</taxon>
        <taxon>Pseudomonadota</taxon>
        <taxon>Gammaproteobacteria</taxon>
        <taxon>Pseudomonadales</taxon>
        <taxon>Pseudomonadaceae</taxon>
        <taxon>Pseudomonas</taxon>
    </lineage>
</organism>
<accession>A0A7Y7YDY2</accession>
<feature type="transmembrane region" description="Helical" evidence="1">
    <location>
        <begin position="35"/>
        <end position="57"/>
    </location>
</feature>
<evidence type="ECO:0000313" key="2">
    <source>
        <dbReference type="EMBL" id="NWC34126.1"/>
    </source>
</evidence>
<name>A0A7Y7YDY2_9PSED</name>
<gene>
    <name evidence="2" type="ORF">HX876_17110</name>
</gene>
<dbReference type="EMBL" id="JACAQD010000018">
    <property type="protein sequence ID" value="NWC34126.1"/>
    <property type="molecule type" value="Genomic_DNA"/>
</dbReference>
<evidence type="ECO:0000313" key="3">
    <source>
        <dbReference type="Proteomes" id="UP000520592"/>
    </source>
</evidence>
<feature type="transmembrane region" description="Helical" evidence="1">
    <location>
        <begin position="93"/>
        <end position="111"/>
    </location>
</feature>
<keyword evidence="1" id="KW-0472">Membrane</keyword>
<proteinExistence type="predicted"/>
<feature type="transmembrane region" description="Helical" evidence="1">
    <location>
        <begin position="156"/>
        <end position="179"/>
    </location>
</feature>
<reference evidence="2 3" key="1">
    <citation type="submission" date="2020-04" db="EMBL/GenBank/DDBJ databases">
        <title>Molecular characterization of pseudomonads from Agaricus bisporus reveal novel blotch 2 pathogens in Western Europe.</title>
        <authorList>
            <person name="Taparia T."/>
            <person name="Krijger M."/>
            <person name="Haynes E."/>
            <person name="Elpinstone J.G."/>
            <person name="Noble R."/>
            <person name="Van Der Wolf J."/>
        </authorList>
    </citation>
    <scope>NUCLEOTIDE SEQUENCE [LARGE SCALE GENOMIC DNA]</scope>
    <source>
        <strain evidence="2 3">IPO3737</strain>
    </source>
</reference>
<feature type="transmembrane region" description="Helical" evidence="1">
    <location>
        <begin position="131"/>
        <end position="150"/>
    </location>
</feature>
<protein>
    <submittedName>
        <fullName evidence="2">Uncharacterized protein</fullName>
    </submittedName>
</protein>
<sequence length="255" mass="27393">MRPNGELRLCAVLVCGGLVQALVMSSVDALSQTIAFAMVLFGVLASAVVGIPLLLLGDRYCPTLRWRHWVSGLIQGLVIYLFFGGFSGSLLKVAVVGGLVLGMAYSLAIYWVENWPSRNGSPARRGWRSIIAVPVAGGLTLGTVAVVLFFGQGEVLPGFVLFFLIGALLSMLVCWPLLWLVERFLTTGWRYVIGGGAAGLLIWIITAMPSVLEVCTPAARPPLFWAGMAIFISIGLVAGGLYTVAHWLGKRRRDS</sequence>
<dbReference type="Proteomes" id="UP000520592">
    <property type="component" value="Unassembled WGS sequence"/>
</dbReference>
<feature type="transmembrane region" description="Helical" evidence="1">
    <location>
        <begin position="224"/>
        <end position="245"/>
    </location>
</feature>
<feature type="transmembrane region" description="Helical" evidence="1">
    <location>
        <begin position="69"/>
        <end position="87"/>
    </location>
</feature>
<keyword evidence="1" id="KW-0812">Transmembrane</keyword>